<keyword evidence="5" id="KW-0119">Carbohydrate metabolism</keyword>
<evidence type="ECO:0000313" key="7">
    <source>
        <dbReference type="Proteomes" id="UP001596107"/>
    </source>
</evidence>
<gene>
    <name evidence="6" type="ORF">ACFPOD_09455</name>
</gene>
<dbReference type="InterPro" id="IPR031338">
    <property type="entry name" value="KDPG/KHG_AS_2"/>
</dbReference>
<evidence type="ECO:0000313" key="6">
    <source>
        <dbReference type="EMBL" id="MFC5585339.1"/>
    </source>
</evidence>
<dbReference type="GO" id="GO:0008674">
    <property type="term" value="F:2-dehydro-3-deoxy-6-phosphogalactonate aldolase activity"/>
    <property type="evidence" value="ECO:0007669"/>
    <property type="project" value="UniProtKB-EC"/>
</dbReference>
<dbReference type="Gene3D" id="3.20.20.70">
    <property type="entry name" value="Aldolase class I"/>
    <property type="match status" value="1"/>
</dbReference>
<evidence type="ECO:0000256" key="2">
    <source>
        <dbReference type="ARBA" id="ARBA00006906"/>
    </source>
</evidence>
<reference evidence="7" key="1">
    <citation type="journal article" date="2019" name="Int. J. Syst. Evol. Microbiol.">
        <title>The Global Catalogue of Microorganisms (GCM) 10K type strain sequencing project: providing services to taxonomists for standard genome sequencing and annotation.</title>
        <authorList>
            <consortium name="The Broad Institute Genomics Platform"/>
            <consortium name="The Broad Institute Genome Sequencing Center for Infectious Disease"/>
            <person name="Wu L."/>
            <person name="Ma J."/>
        </authorList>
    </citation>
    <scope>NUCLEOTIDE SEQUENCE [LARGE SCALE GENOMIC DNA]</scope>
    <source>
        <strain evidence="7">JCM 3366</strain>
    </source>
</reference>
<name>A0ABW0T8T0_9HYPH</name>
<dbReference type="InterPro" id="IPR013785">
    <property type="entry name" value="Aldolase_TIM"/>
</dbReference>
<evidence type="ECO:0000256" key="4">
    <source>
        <dbReference type="ARBA" id="ARBA00023239"/>
    </source>
</evidence>
<dbReference type="SUPFAM" id="SSF51569">
    <property type="entry name" value="Aldolase"/>
    <property type="match status" value="1"/>
</dbReference>
<dbReference type="EMBL" id="JBHSNB010000002">
    <property type="protein sequence ID" value="MFC5585339.1"/>
    <property type="molecule type" value="Genomic_DNA"/>
</dbReference>
<dbReference type="PANTHER" id="PTHR30246:SF1">
    <property type="entry name" value="2-DEHYDRO-3-DEOXY-6-PHOSPHOGALACTONATE ALDOLASE-RELATED"/>
    <property type="match status" value="1"/>
</dbReference>
<dbReference type="InterPro" id="IPR000887">
    <property type="entry name" value="Aldlse_KDPG_KHG"/>
</dbReference>
<dbReference type="PROSITE" id="PS00160">
    <property type="entry name" value="ALDOLASE_KDPG_KHG_2"/>
    <property type="match status" value="1"/>
</dbReference>
<dbReference type="NCBIfam" id="NF006600">
    <property type="entry name" value="PRK09140.1"/>
    <property type="match status" value="1"/>
</dbReference>
<proteinExistence type="inferred from homology"/>
<comment type="pathway">
    <text evidence="1">Carbohydrate acid metabolism.</text>
</comment>
<sequence length="212" mass="22060">MPERDGNWPGEKRALVAILRGIRPSEVAAMTEMLIDEGITSIEVPLNSPEPFQSIETALAIAEDRALVGAGTVLTVEDVARLHDIGGRLVVSPNTDPEVIRHSVSLGMISMPGVFTPSEALLAHKCGASALKFFPASALGVSGIAAIKAILPKSAVVCAVGGVSDATLADYFGIGVRAFGLGTGLYRPGDAVDIVRARARKTVEAYDRALTG</sequence>
<protein>
    <submittedName>
        <fullName evidence="6">2-dehydro-3-deoxy-6-phosphogalactonate aldolase</fullName>
        <ecNumber evidence="6">4.1.2.21</ecNumber>
    </submittedName>
</protein>
<organism evidence="6 7">
    <name type="scientific">Nitratireductor kimnyeongensis</name>
    <dbReference type="NCBI Taxonomy" id="430679"/>
    <lineage>
        <taxon>Bacteria</taxon>
        <taxon>Pseudomonadati</taxon>
        <taxon>Pseudomonadota</taxon>
        <taxon>Alphaproteobacteria</taxon>
        <taxon>Hyphomicrobiales</taxon>
        <taxon>Phyllobacteriaceae</taxon>
        <taxon>Nitratireductor</taxon>
    </lineage>
</organism>
<comment type="caution">
    <text evidence="6">The sequence shown here is derived from an EMBL/GenBank/DDBJ whole genome shotgun (WGS) entry which is preliminary data.</text>
</comment>
<dbReference type="EC" id="4.1.2.21" evidence="6"/>
<evidence type="ECO:0000256" key="1">
    <source>
        <dbReference type="ARBA" id="ARBA00004761"/>
    </source>
</evidence>
<dbReference type="Proteomes" id="UP001596107">
    <property type="component" value="Unassembled WGS sequence"/>
</dbReference>
<keyword evidence="4 6" id="KW-0456">Lyase</keyword>
<comment type="subunit">
    <text evidence="3">Homotrimer.</text>
</comment>
<dbReference type="CDD" id="cd00452">
    <property type="entry name" value="KDPG_aldolase"/>
    <property type="match status" value="1"/>
</dbReference>
<accession>A0ABW0T8T0</accession>
<comment type="similarity">
    <text evidence="2">Belongs to the KHG/KDPG aldolase family.</text>
</comment>
<evidence type="ECO:0000256" key="5">
    <source>
        <dbReference type="ARBA" id="ARBA00023277"/>
    </source>
</evidence>
<keyword evidence="7" id="KW-1185">Reference proteome</keyword>
<evidence type="ECO:0000256" key="3">
    <source>
        <dbReference type="ARBA" id="ARBA00011233"/>
    </source>
</evidence>
<dbReference type="PANTHER" id="PTHR30246">
    <property type="entry name" value="2-KETO-3-DEOXY-6-PHOSPHOGLUCONATE ALDOLASE"/>
    <property type="match status" value="1"/>
</dbReference>
<dbReference type="Pfam" id="PF01081">
    <property type="entry name" value="Aldolase"/>
    <property type="match status" value="1"/>
</dbReference>
<dbReference type="RefSeq" id="WP_223021337.1">
    <property type="nucleotide sequence ID" value="NZ_CP078143.1"/>
</dbReference>